<sequence length="77" mass="8623">MEARVKISKNIGIVPFVDVGEVTTSTTPQFEDLRWGAGIGFRYHTSFAPVRIDLATPINRRPGDNRIQLYISLGQSF</sequence>
<dbReference type="GO" id="GO:0019867">
    <property type="term" value="C:outer membrane"/>
    <property type="evidence" value="ECO:0007669"/>
    <property type="project" value="InterPro"/>
</dbReference>
<dbReference type="Gene3D" id="2.40.160.50">
    <property type="entry name" value="membrane protein fhac: a member of the omp85/tpsb transporter family"/>
    <property type="match status" value="1"/>
</dbReference>
<keyword evidence="5" id="KW-1185">Reference proteome</keyword>
<protein>
    <recommendedName>
        <fullName evidence="3">Bacterial surface antigen (D15) domain-containing protein</fullName>
    </recommendedName>
</protein>
<accession>A0A5A7N6E1</accession>
<dbReference type="AlphaFoldDB" id="A0A5A7N6E1"/>
<comment type="subcellular location">
    <subcellularLocation>
        <location evidence="1">Membrane</location>
    </subcellularLocation>
</comment>
<keyword evidence="2" id="KW-0472">Membrane</keyword>
<comment type="caution">
    <text evidence="4">The sequence shown here is derived from an EMBL/GenBank/DDBJ whole genome shotgun (WGS) entry which is preliminary data.</text>
</comment>
<name>A0A5A7N6E1_9PROT</name>
<organism evidence="4 5">
    <name type="scientific">Iodidimonas nitroreducens</name>
    <dbReference type="NCBI Taxonomy" id="1236968"/>
    <lineage>
        <taxon>Bacteria</taxon>
        <taxon>Pseudomonadati</taxon>
        <taxon>Pseudomonadota</taxon>
        <taxon>Alphaproteobacteria</taxon>
        <taxon>Iodidimonadales</taxon>
        <taxon>Iodidimonadaceae</taxon>
        <taxon>Iodidimonas</taxon>
    </lineage>
</organism>
<feature type="domain" description="Bacterial surface antigen (D15)" evidence="3">
    <location>
        <begin position="2"/>
        <end position="77"/>
    </location>
</feature>
<evidence type="ECO:0000256" key="1">
    <source>
        <dbReference type="ARBA" id="ARBA00004370"/>
    </source>
</evidence>
<reference evidence="4 5" key="1">
    <citation type="submission" date="2019-09" db="EMBL/GenBank/DDBJ databases">
        <title>NBRP : Genome information of microbial organism related human and environment.</title>
        <authorList>
            <person name="Hattori M."/>
            <person name="Oshima K."/>
            <person name="Inaba H."/>
            <person name="Suda W."/>
            <person name="Sakamoto M."/>
            <person name="Iino T."/>
            <person name="Kitahara M."/>
            <person name="Oshida Y."/>
            <person name="Iida T."/>
            <person name="Kudo T."/>
            <person name="Itoh T."/>
            <person name="Ohkuma M."/>
        </authorList>
    </citation>
    <scope>NUCLEOTIDE SEQUENCE [LARGE SCALE GENOMIC DNA]</scope>
    <source>
        <strain evidence="4 5">Q-1</strain>
    </source>
</reference>
<evidence type="ECO:0000313" key="4">
    <source>
        <dbReference type="EMBL" id="GER03893.1"/>
    </source>
</evidence>
<proteinExistence type="predicted"/>
<dbReference type="InterPro" id="IPR000184">
    <property type="entry name" value="Bac_surfAg_D15"/>
</dbReference>
<gene>
    <name evidence="4" type="ORF">JCM17846_15750</name>
</gene>
<evidence type="ECO:0000256" key="2">
    <source>
        <dbReference type="ARBA" id="ARBA00023136"/>
    </source>
</evidence>
<evidence type="ECO:0000313" key="5">
    <source>
        <dbReference type="Proteomes" id="UP000324996"/>
    </source>
</evidence>
<evidence type="ECO:0000259" key="3">
    <source>
        <dbReference type="Pfam" id="PF01103"/>
    </source>
</evidence>
<dbReference type="Pfam" id="PF01103">
    <property type="entry name" value="Omp85"/>
    <property type="match status" value="1"/>
</dbReference>
<dbReference type="EMBL" id="BKCN01000006">
    <property type="protein sequence ID" value="GER03893.1"/>
    <property type="molecule type" value="Genomic_DNA"/>
</dbReference>
<dbReference type="Proteomes" id="UP000324996">
    <property type="component" value="Unassembled WGS sequence"/>
</dbReference>